<comment type="similarity">
    <text evidence="2">Belongs to the short-chain dehydrogenases/reductases (SDR) family. FabI subfamily.</text>
</comment>
<evidence type="ECO:0000256" key="2">
    <source>
        <dbReference type="ARBA" id="ARBA00009233"/>
    </source>
</evidence>
<dbReference type="GO" id="GO:0004318">
    <property type="term" value="F:enoyl-[acyl-carrier-protein] reductase (NADH) activity"/>
    <property type="evidence" value="ECO:0007669"/>
    <property type="project" value="InterPro"/>
</dbReference>
<dbReference type="Gene3D" id="3.40.50.720">
    <property type="entry name" value="NAD(P)-binding Rossmann-like Domain"/>
    <property type="match status" value="1"/>
</dbReference>
<protein>
    <submittedName>
        <fullName evidence="8">(Mediterranean fruit fly) hypothetical protein</fullName>
    </submittedName>
</protein>
<dbReference type="InterPro" id="IPR002347">
    <property type="entry name" value="SDR_fam"/>
</dbReference>
<dbReference type="PANTHER" id="PTHR43159">
    <property type="entry name" value="ENOYL-[ACYL-CARRIER-PROTEIN] REDUCTASE"/>
    <property type="match status" value="1"/>
</dbReference>
<comment type="caution">
    <text evidence="8">The sequence shown here is derived from an EMBL/GenBank/DDBJ whole genome shotgun (WGS) entry which is preliminary data.</text>
</comment>
<dbReference type="InterPro" id="IPR014358">
    <property type="entry name" value="Enoyl-ACP_Rdtase_NADH"/>
</dbReference>
<evidence type="ECO:0000256" key="3">
    <source>
        <dbReference type="ARBA" id="ARBA00022516"/>
    </source>
</evidence>
<sequence length="74" mass="7995">MMPNVGSLLTLSYYGAEKVIPNYNVMGLCKAALEASVKYLACDLGPHKILGKQSPLRRNTTIEDIGKSSIVLAK</sequence>
<evidence type="ECO:0000313" key="9">
    <source>
        <dbReference type="Proteomes" id="UP000606786"/>
    </source>
</evidence>
<evidence type="ECO:0000256" key="4">
    <source>
        <dbReference type="ARBA" id="ARBA00022832"/>
    </source>
</evidence>
<dbReference type="GO" id="GO:0006633">
    <property type="term" value="P:fatty acid biosynthetic process"/>
    <property type="evidence" value="ECO:0007669"/>
    <property type="project" value="UniProtKB-KW"/>
</dbReference>
<evidence type="ECO:0000256" key="7">
    <source>
        <dbReference type="ARBA" id="ARBA00023160"/>
    </source>
</evidence>
<keyword evidence="9" id="KW-1185">Reference proteome</keyword>
<dbReference type="AlphaFoldDB" id="A0A811UNT4"/>
<dbReference type="InterPro" id="IPR036291">
    <property type="entry name" value="NAD(P)-bd_dom_sf"/>
</dbReference>
<dbReference type="Proteomes" id="UP000606786">
    <property type="component" value="Unassembled WGS sequence"/>
</dbReference>
<keyword evidence="7" id="KW-0275">Fatty acid biosynthesis</keyword>
<gene>
    <name evidence="8" type="ORF">CCAP1982_LOCUS9234</name>
</gene>
<dbReference type="Pfam" id="PF13561">
    <property type="entry name" value="adh_short_C2"/>
    <property type="match status" value="1"/>
</dbReference>
<proteinExistence type="inferred from homology"/>
<keyword evidence="5" id="KW-0560">Oxidoreductase</keyword>
<evidence type="ECO:0000256" key="6">
    <source>
        <dbReference type="ARBA" id="ARBA00023098"/>
    </source>
</evidence>
<organism evidence="8 9">
    <name type="scientific">Ceratitis capitata</name>
    <name type="common">Mediterranean fruit fly</name>
    <name type="synonym">Tephritis capitata</name>
    <dbReference type="NCBI Taxonomy" id="7213"/>
    <lineage>
        <taxon>Eukaryota</taxon>
        <taxon>Metazoa</taxon>
        <taxon>Ecdysozoa</taxon>
        <taxon>Arthropoda</taxon>
        <taxon>Hexapoda</taxon>
        <taxon>Insecta</taxon>
        <taxon>Pterygota</taxon>
        <taxon>Neoptera</taxon>
        <taxon>Endopterygota</taxon>
        <taxon>Diptera</taxon>
        <taxon>Brachycera</taxon>
        <taxon>Muscomorpha</taxon>
        <taxon>Tephritoidea</taxon>
        <taxon>Tephritidae</taxon>
        <taxon>Ceratitis</taxon>
        <taxon>Ceratitis</taxon>
    </lineage>
</organism>
<dbReference type="PANTHER" id="PTHR43159:SF2">
    <property type="entry name" value="ENOYL-[ACYL-CARRIER-PROTEIN] REDUCTASE [NADH], CHLOROPLASTIC"/>
    <property type="match status" value="1"/>
</dbReference>
<name>A0A811UNT4_CERCA</name>
<evidence type="ECO:0000256" key="5">
    <source>
        <dbReference type="ARBA" id="ARBA00023002"/>
    </source>
</evidence>
<accession>A0A811UNT4</accession>
<keyword evidence="3" id="KW-0444">Lipid biosynthesis</keyword>
<reference evidence="8" key="1">
    <citation type="submission" date="2020-11" db="EMBL/GenBank/DDBJ databases">
        <authorList>
            <person name="Whitehead M."/>
        </authorList>
    </citation>
    <scope>NUCLEOTIDE SEQUENCE</scope>
    <source>
        <strain evidence="8">EGII</strain>
    </source>
</reference>
<dbReference type="EMBL" id="CAJHJT010000013">
    <property type="protein sequence ID" value="CAD7000759.1"/>
    <property type="molecule type" value="Genomic_DNA"/>
</dbReference>
<dbReference type="SUPFAM" id="SSF51735">
    <property type="entry name" value="NAD(P)-binding Rossmann-fold domains"/>
    <property type="match status" value="1"/>
</dbReference>
<evidence type="ECO:0000256" key="1">
    <source>
        <dbReference type="ARBA" id="ARBA00005189"/>
    </source>
</evidence>
<comment type="pathway">
    <text evidence="1">Lipid metabolism.</text>
</comment>
<keyword evidence="4" id="KW-0276">Fatty acid metabolism</keyword>
<keyword evidence="6" id="KW-0443">Lipid metabolism</keyword>
<evidence type="ECO:0000313" key="8">
    <source>
        <dbReference type="EMBL" id="CAD7000759.1"/>
    </source>
</evidence>